<organism evidence="2 3">
    <name type="scientific">Tenggerimyces flavus</name>
    <dbReference type="NCBI Taxonomy" id="1708749"/>
    <lineage>
        <taxon>Bacteria</taxon>
        <taxon>Bacillati</taxon>
        <taxon>Actinomycetota</taxon>
        <taxon>Actinomycetes</taxon>
        <taxon>Propionibacteriales</taxon>
        <taxon>Nocardioidaceae</taxon>
        <taxon>Tenggerimyces</taxon>
    </lineage>
</organism>
<evidence type="ECO:0000313" key="2">
    <source>
        <dbReference type="EMBL" id="MFC3765703.1"/>
    </source>
</evidence>
<dbReference type="InterPro" id="IPR027275">
    <property type="entry name" value="PRC-brl_dom"/>
</dbReference>
<dbReference type="RefSeq" id="WP_205121764.1">
    <property type="nucleotide sequence ID" value="NZ_JAFBCM010000001.1"/>
</dbReference>
<evidence type="ECO:0000313" key="3">
    <source>
        <dbReference type="Proteomes" id="UP001595699"/>
    </source>
</evidence>
<proteinExistence type="predicted"/>
<accession>A0ABV7YLE9</accession>
<dbReference type="InterPro" id="IPR014747">
    <property type="entry name" value="Bac_photo_RC_H_C"/>
</dbReference>
<dbReference type="PANTHER" id="PTHR36505">
    <property type="entry name" value="BLR1072 PROTEIN"/>
    <property type="match status" value="1"/>
</dbReference>
<feature type="domain" description="PRC-barrel" evidence="1">
    <location>
        <begin position="24"/>
        <end position="93"/>
    </location>
</feature>
<dbReference type="PANTHER" id="PTHR36505:SF1">
    <property type="entry name" value="BLR1072 PROTEIN"/>
    <property type="match status" value="1"/>
</dbReference>
<reference evidence="3" key="1">
    <citation type="journal article" date="2019" name="Int. J. Syst. Evol. Microbiol.">
        <title>The Global Catalogue of Microorganisms (GCM) 10K type strain sequencing project: providing services to taxonomists for standard genome sequencing and annotation.</title>
        <authorList>
            <consortium name="The Broad Institute Genomics Platform"/>
            <consortium name="The Broad Institute Genome Sequencing Center for Infectious Disease"/>
            <person name="Wu L."/>
            <person name="Ma J."/>
        </authorList>
    </citation>
    <scope>NUCLEOTIDE SEQUENCE [LARGE SCALE GENOMIC DNA]</scope>
    <source>
        <strain evidence="3">CGMCC 4.7241</strain>
    </source>
</reference>
<dbReference type="SUPFAM" id="SSF50346">
    <property type="entry name" value="PRC-barrel domain"/>
    <property type="match status" value="1"/>
</dbReference>
<dbReference type="Proteomes" id="UP001595699">
    <property type="component" value="Unassembled WGS sequence"/>
</dbReference>
<name>A0ABV7YLE9_9ACTN</name>
<evidence type="ECO:0000259" key="1">
    <source>
        <dbReference type="Pfam" id="PF05239"/>
    </source>
</evidence>
<comment type="caution">
    <text evidence="2">The sequence shown here is derived from an EMBL/GenBank/DDBJ whole genome shotgun (WGS) entry which is preliminary data.</text>
</comment>
<gene>
    <name evidence="2" type="ORF">ACFOUW_33050</name>
</gene>
<dbReference type="EMBL" id="JBHRZH010000042">
    <property type="protein sequence ID" value="MFC3765703.1"/>
    <property type="molecule type" value="Genomic_DNA"/>
</dbReference>
<dbReference type="InterPro" id="IPR011033">
    <property type="entry name" value="PRC_barrel-like_sf"/>
</dbReference>
<dbReference type="Gene3D" id="3.90.50.10">
    <property type="entry name" value="Photosynthetic Reaction Center, subunit H, domain 2"/>
    <property type="match status" value="1"/>
</dbReference>
<dbReference type="Pfam" id="PF05239">
    <property type="entry name" value="PRC"/>
    <property type="match status" value="1"/>
</dbReference>
<keyword evidence="3" id="KW-1185">Reference proteome</keyword>
<sequence>MGEDAQSVLVRLGDTDLTVADGNDDVRGRVVVDRSGEEIGDVDGLLIDEEERRVRFLQVGSGGFLGIGTKKQLIPVDAVTRVDEDAVHIDVERDRVAAAPVYDPDLAQDLTQQRGFYEGLYGYYGYSPHWLPGYVYPGYPHNRR</sequence>
<protein>
    <submittedName>
        <fullName evidence="2">PRC-barrel domain-containing protein</fullName>
    </submittedName>
</protein>